<reference evidence="3" key="1">
    <citation type="submission" date="2020-06" db="EMBL/GenBank/DDBJ databases">
        <title>Paenibacillus sp. nov., isolated from soil.</title>
        <authorList>
            <person name="Seo Y.L."/>
        </authorList>
    </citation>
    <scope>NUCLEOTIDE SEQUENCE [LARGE SCALE GENOMIC DNA]</scope>
    <source>
        <strain evidence="3">JW14</strain>
    </source>
</reference>
<dbReference type="Gene3D" id="3.90.1010.20">
    <property type="match status" value="3"/>
</dbReference>
<dbReference type="AlphaFoldDB" id="A0A850EGY2"/>
<evidence type="ECO:0000256" key="1">
    <source>
        <dbReference type="SAM" id="MobiDB-lite"/>
    </source>
</evidence>
<protein>
    <submittedName>
        <fullName evidence="3">FMN-binding protein</fullName>
    </submittedName>
</protein>
<dbReference type="SMART" id="SM00900">
    <property type="entry name" value="FMN_bind"/>
    <property type="match status" value="3"/>
</dbReference>
<feature type="compositionally biased region" description="Low complexity" evidence="1">
    <location>
        <begin position="64"/>
        <end position="85"/>
    </location>
</feature>
<gene>
    <name evidence="3" type="ORF">HPT30_09630</name>
</gene>
<proteinExistence type="predicted"/>
<dbReference type="GO" id="GO:0016020">
    <property type="term" value="C:membrane"/>
    <property type="evidence" value="ECO:0007669"/>
    <property type="project" value="InterPro"/>
</dbReference>
<evidence type="ECO:0000313" key="4">
    <source>
        <dbReference type="Proteomes" id="UP000564806"/>
    </source>
</evidence>
<name>A0A850EGY2_9BACL</name>
<dbReference type="Pfam" id="PF04205">
    <property type="entry name" value="FMN_bind"/>
    <property type="match status" value="2"/>
</dbReference>
<keyword evidence="4" id="KW-1185">Reference proteome</keyword>
<sequence>MIKFIYKRATYYWGFGKGEYRLKKQKFISLTVSAALLLSPFAYTLHVPSLNLNVDAVSAASEEAPAAPAKPAATPKAEPTAKPTAKPTPKPTVKPTPKPTVKPAATPQPTVKPEATVKPVATAKPVVTTPAKPEATTKPAATLVPEATAKPVATPAPVATAKPVATPQPVTVQENVYEDGIYVAYGNAYSKGTEGVKVAIKDGKITDIELMRTSPSLIDRDARYNYSGVWQAYKLMHERLLGKTRDQAAAVDAVSGATRTSDGWKLSVDRAFERALKVKPDDAVYFAGEHMGIDPERKYAVFSTYDENKLTAVKVYPLNSAGDIVEEKAFTPEQTATVAAITPALLTSGTAAKPVAGLEADFKAAVNAFWDAEQNAKINNSSAYIDGFYSSYGTARSVGVERADVVIRNGKLVDVKLYRLGSNLIDRGNTAYADVVKANAPMTAKFLANGSYISNYDEKVDGVSGATESSHGWNQAIERAFEKALKDKGEEKYFDGKFAGVDNGSKLLLLVDLAGDKVTGVKLSLFGADKKLIADDKLTAEQKSVVDRLTADLVAKGVQFADIAGQEELSGAARAALTDALNNASKEQGAYKDGKFTAYGDAYDKGSNRADVTLRNGKIVDIALYRVGMNLVDRGAAAYPEVVKAIPQLTEKFLAAGTREGVQDVDAISGATSSSTALKAAVDRAYGKAEVVEKEKAAYFDGIFIGVSNDKLVNVMVTTKYGIPVKMMVYYLDNNGNTRKEAQLNEAERAVKAEIEGGSTPGLHKYGYRAAVFGSNDAEKEISAKAIEAIKSALEAAGK</sequence>
<dbReference type="EMBL" id="JABWCS010000202">
    <property type="protein sequence ID" value="NUU60603.1"/>
    <property type="molecule type" value="Genomic_DNA"/>
</dbReference>
<comment type="caution">
    <text evidence="3">The sequence shown here is derived from an EMBL/GenBank/DDBJ whole genome shotgun (WGS) entry which is preliminary data.</text>
</comment>
<accession>A0A850EGY2</accession>
<dbReference type="GO" id="GO:0010181">
    <property type="term" value="F:FMN binding"/>
    <property type="evidence" value="ECO:0007669"/>
    <property type="project" value="InterPro"/>
</dbReference>
<feature type="region of interest" description="Disordered" evidence="1">
    <location>
        <begin position="64"/>
        <end position="114"/>
    </location>
</feature>
<evidence type="ECO:0000313" key="3">
    <source>
        <dbReference type="EMBL" id="NUU60603.1"/>
    </source>
</evidence>
<dbReference type="InterPro" id="IPR007329">
    <property type="entry name" value="FMN-bd"/>
</dbReference>
<feature type="domain" description="FMN-binding" evidence="2">
    <location>
        <begin position="192"/>
        <end position="275"/>
    </location>
</feature>
<feature type="compositionally biased region" description="Pro residues" evidence="1">
    <location>
        <begin position="86"/>
        <end position="100"/>
    </location>
</feature>
<feature type="domain" description="FMN-binding" evidence="2">
    <location>
        <begin position="603"/>
        <end position="689"/>
    </location>
</feature>
<feature type="domain" description="FMN-binding" evidence="2">
    <location>
        <begin position="399"/>
        <end position="484"/>
    </location>
</feature>
<organism evidence="3 4">
    <name type="scientific">Paenibacillus agri</name>
    <dbReference type="NCBI Taxonomy" id="2744309"/>
    <lineage>
        <taxon>Bacteria</taxon>
        <taxon>Bacillati</taxon>
        <taxon>Bacillota</taxon>
        <taxon>Bacilli</taxon>
        <taxon>Bacillales</taxon>
        <taxon>Paenibacillaceae</taxon>
        <taxon>Paenibacillus</taxon>
    </lineage>
</organism>
<evidence type="ECO:0000259" key="2">
    <source>
        <dbReference type="SMART" id="SM00900"/>
    </source>
</evidence>
<dbReference type="Proteomes" id="UP000564806">
    <property type="component" value="Unassembled WGS sequence"/>
</dbReference>